<dbReference type="EMBL" id="JARVKF010000420">
    <property type="protein sequence ID" value="KAK9414962.1"/>
    <property type="molecule type" value="Genomic_DNA"/>
</dbReference>
<evidence type="ECO:0008006" key="5">
    <source>
        <dbReference type="Google" id="ProtNLM"/>
    </source>
</evidence>
<dbReference type="InterPro" id="IPR005198">
    <property type="entry name" value="Glyco_hydro_76"/>
</dbReference>
<organism evidence="3 4">
    <name type="scientific">Seiridium unicorne</name>
    <dbReference type="NCBI Taxonomy" id="138068"/>
    <lineage>
        <taxon>Eukaryota</taxon>
        <taxon>Fungi</taxon>
        <taxon>Dikarya</taxon>
        <taxon>Ascomycota</taxon>
        <taxon>Pezizomycotina</taxon>
        <taxon>Sordariomycetes</taxon>
        <taxon>Xylariomycetidae</taxon>
        <taxon>Amphisphaeriales</taxon>
        <taxon>Sporocadaceae</taxon>
        <taxon>Seiridium</taxon>
    </lineage>
</organism>
<dbReference type="Pfam" id="PF03663">
    <property type="entry name" value="Glyco_hydro_76"/>
    <property type="match status" value="1"/>
</dbReference>
<comment type="caution">
    <text evidence="3">The sequence shown here is derived from an EMBL/GenBank/DDBJ whole genome shotgun (WGS) entry which is preliminary data.</text>
</comment>
<keyword evidence="4" id="KW-1185">Reference proteome</keyword>
<feature type="signal peptide" evidence="2">
    <location>
        <begin position="1"/>
        <end position="26"/>
    </location>
</feature>
<dbReference type="SUPFAM" id="SSF48208">
    <property type="entry name" value="Six-hairpin glycosidases"/>
    <property type="match status" value="1"/>
</dbReference>
<feature type="chain" id="PRO_5045405267" description="Glycoside hydrolase family 76 protein" evidence="2">
    <location>
        <begin position="27"/>
        <end position="644"/>
    </location>
</feature>
<keyword evidence="2" id="KW-0732">Signal</keyword>
<reference evidence="3 4" key="1">
    <citation type="journal article" date="2024" name="J. Plant Pathol.">
        <title>Sequence and assembly of the genome of Seiridium unicorne, isolate CBS 538.82, causal agent of cypress canker disease.</title>
        <authorList>
            <person name="Scali E."/>
            <person name="Rocca G.D."/>
            <person name="Danti R."/>
            <person name="Garbelotto M."/>
            <person name="Barberini S."/>
            <person name="Baroncelli R."/>
            <person name="Emiliani G."/>
        </authorList>
    </citation>
    <scope>NUCLEOTIDE SEQUENCE [LARGE SCALE GENOMIC DNA]</scope>
    <source>
        <strain evidence="3 4">BM-138-508</strain>
    </source>
</reference>
<dbReference type="Gene3D" id="1.50.10.20">
    <property type="match status" value="1"/>
</dbReference>
<feature type="region of interest" description="Disordered" evidence="1">
    <location>
        <begin position="581"/>
        <end position="625"/>
    </location>
</feature>
<protein>
    <recommendedName>
        <fullName evidence="5">Glycoside hydrolase family 76 protein</fullName>
    </recommendedName>
</protein>
<evidence type="ECO:0000256" key="2">
    <source>
        <dbReference type="SAM" id="SignalP"/>
    </source>
</evidence>
<accession>A0ABR2UK11</accession>
<dbReference type="InterPro" id="IPR053169">
    <property type="entry name" value="MUG_Protein"/>
</dbReference>
<dbReference type="PANTHER" id="PTHR47791:SF2">
    <property type="entry name" value="ENDO MANNANASE, GH76 FAMILY (EUROFUNG)"/>
    <property type="match status" value="1"/>
</dbReference>
<evidence type="ECO:0000313" key="3">
    <source>
        <dbReference type="EMBL" id="KAK9414962.1"/>
    </source>
</evidence>
<sequence length="644" mass="71172">MARLQAARSLLFAVFSVCSLLPPSAGARTAQMECPVFFSGSRSCTPLAPKSFLPANVLSRKSNNDGAGEPDLPALSEILDGIAVMQDEYFAAWLGTWPASIDWTGAVIGTHVSGMLRTFSEALALVESSSDVVEDWKLKENLIENYFGQVVSYYFGENAFEIRQEAYDDILWVVLGWLEAVRFINDHTDLHYRLKTQSVGPQIQNTETVGSILRNQTWHGNLWIPAFSHRARVFWDLSSKGWDTKLCGGGMTWNPRLLPYKNAITNELFIAASISMYLFFPGDNNMAPFSGTSDVQDSAKLDVNEHASPRDPKFLKAAVDGYKWLVGSNMTDASGLFTDGFHVSGYSDPADNNTKCDERNNMVFTYNQGVLLTGQRGLWEATGAPSYLAEGHQLIQNVINATGYDLENDRPRQEYSSLAPGTIPRWYGLGRLGIMEDNCDASGTCSQNGQTFKGIFFHHLSYFCTPLNAPPPNSGLSVDDTAFKGIKNSHDNACARYSAWLKWNTEAALGTRDRDGKFGMWWTAGLLTNFTGAWPTMVDDGIDHQAAGIDYRNHGVPNDTTWRLHPPNNILDPGKKLPIGVPIPSEEKQQPLDSGIGQAAPEELRKRGSPLRDPNRRGRGRTVETQGSGVALIRAYWHIARGPR</sequence>
<dbReference type="PANTHER" id="PTHR47791">
    <property type="entry name" value="MEIOTICALLY UP-REGULATED GENE 191 PROTEIN"/>
    <property type="match status" value="1"/>
</dbReference>
<gene>
    <name evidence="3" type="ORF">SUNI508_10732</name>
</gene>
<name>A0ABR2UK11_9PEZI</name>
<dbReference type="Proteomes" id="UP001408356">
    <property type="component" value="Unassembled WGS sequence"/>
</dbReference>
<proteinExistence type="predicted"/>
<dbReference type="InterPro" id="IPR008928">
    <property type="entry name" value="6-hairpin_glycosidase_sf"/>
</dbReference>
<evidence type="ECO:0000313" key="4">
    <source>
        <dbReference type="Proteomes" id="UP001408356"/>
    </source>
</evidence>
<evidence type="ECO:0000256" key="1">
    <source>
        <dbReference type="SAM" id="MobiDB-lite"/>
    </source>
</evidence>